<dbReference type="Proteomes" id="UP000700059">
    <property type="component" value="Unassembled WGS sequence"/>
</dbReference>
<evidence type="ECO:0000256" key="4">
    <source>
        <dbReference type="ARBA" id="ARBA00022737"/>
    </source>
</evidence>
<feature type="binding site" evidence="8">
    <location>
        <begin position="319"/>
        <end position="322"/>
    </location>
    <ligand>
        <name>GTP</name>
        <dbReference type="ChEBI" id="CHEBI:37565"/>
        <label>2</label>
    </ligand>
</feature>
<reference evidence="12 13" key="1">
    <citation type="submission" date="2021-08" db="EMBL/GenBank/DDBJ databases">
        <title>Helicobacter spp. isolated from feces of Anatolian Ground Squirrel (Spermophilus xanthoprymnus) in Turkey.</title>
        <authorList>
            <person name="Aydin F."/>
            <person name="Abay S."/>
            <person name="Kayman T."/>
            <person name="Karakaya E."/>
            <person name="Saticioglu I.B."/>
        </authorList>
    </citation>
    <scope>NUCLEOTIDE SEQUENCE [LARGE SCALE GENOMIC DNA]</scope>
    <source>
        <strain evidence="12 13">Faydin-H70</strain>
    </source>
</reference>
<evidence type="ECO:0000256" key="3">
    <source>
        <dbReference type="ARBA" id="ARBA00022517"/>
    </source>
</evidence>
<dbReference type="InterPro" id="IPR005225">
    <property type="entry name" value="Small_GTP-bd"/>
</dbReference>
<evidence type="ECO:0000256" key="2">
    <source>
        <dbReference type="ARBA" id="ARBA00020953"/>
    </source>
</evidence>
<comment type="function">
    <text evidence="8 10">GTPase that plays an essential role in the late steps of ribosome biogenesis.</text>
</comment>
<evidence type="ECO:0000313" key="12">
    <source>
        <dbReference type="EMBL" id="MBX7490217.1"/>
    </source>
</evidence>
<dbReference type="RefSeq" id="WP_221531600.1">
    <property type="nucleotide sequence ID" value="NZ_JAIGYP010000002.1"/>
</dbReference>
<evidence type="ECO:0000256" key="5">
    <source>
        <dbReference type="ARBA" id="ARBA00022741"/>
    </source>
</evidence>
<dbReference type="InterPro" id="IPR006073">
    <property type="entry name" value="GTP-bd"/>
</dbReference>
<dbReference type="NCBIfam" id="TIGR00231">
    <property type="entry name" value="small_GTP"/>
    <property type="match status" value="2"/>
</dbReference>
<dbReference type="Gene3D" id="3.30.300.20">
    <property type="match status" value="1"/>
</dbReference>
<keyword evidence="4 10" id="KW-0677">Repeat</keyword>
<keyword evidence="13" id="KW-1185">Reference proteome</keyword>
<keyword evidence="5 8" id="KW-0547">Nucleotide-binding</keyword>
<dbReference type="Gene3D" id="3.40.50.300">
    <property type="entry name" value="P-loop containing nucleotide triphosphate hydrolases"/>
    <property type="match status" value="2"/>
</dbReference>
<dbReference type="PROSITE" id="PS51712">
    <property type="entry name" value="G_ENGA"/>
    <property type="match status" value="1"/>
</dbReference>
<evidence type="ECO:0000256" key="1">
    <source>
        <dbReference type="ARBA" id="ARBA00008279"/>
    </source>
</evidence>
<accession>A0ABS7JLE3</accession>
<evidence type="ECO:0000256" key="8">
    <source>
        <dbReference type="HAMAP-Rule" id="MF_00195"/>
    </source>
</evidence>
<comment type="caution">
    <text evidence="8">Lacks conserved residue(s) required for the propagation of feature annotation.</text>
</comment>
<dbReference type="CDD" id="cd01895">
    <property type="entry name" value="EngA2"/>
    <property type="match status" value="1"/>
</dbReference>
<comment type="caution">
    <text evidence="12">The sequence shown here is derived from an EMBL/GenBank/DDBJ whole genome shotgun (WGS) entry which is preliminary data.</text>
</comment>
<protein>
    <recommendedName>
        <fullName evidence="2 8">GTPase Der</fullName>
    </recommendedName>
    <alternativeName>
        <fullName evidence="7 8">GTP-binding protein EngA</fullName>
    </alternativeName>
</protein>
<dbReference type="InterPro" id="IPR016484">
    <property type="entry name" value="GTPase_Der"/>
</dbReference>
<feature type="binding site" evidence="8">
    <location>
        <begin position="120"/>
        <end position="123"/>
    </location>
    <ligand>
        <name>GTP</name>
        <dbReference type="ChEBI" id="CHEBI:37565"/>
        <label>1</label>
    </ligand>
</feature>
<dbReference type="CDD" id="cd01894">
    <property type="entry name" value="EngA1"/>
    <property type="match status" value="1"/>
</dbReference>
<evidence type="ECO:0000313" key="13">
    <source>
        <dbReference type="Proteomes" id="UP000700059"/>
    </source>
</evidence>
<evidence type="ECO:0000256" key="7">
    <source>
        <dbReference type="ARBA" id="ARBA00032345"/>
    </source>
</evidence>
<dbReference type="InterPro" id="IPR032859">
    <property type="entry name" value="KH_dom-like"/>
</dbReference>
<dbReference type="Pfam" id="PF14714">
    <property type="entry name" value="KH_dom-like"/>
    <property type="match status" value="1"/>
</dbReference>
<feature type="binding site" evidence="8">
    <location>
        <begin position="255"/>
        <end position="259"/>
    </location>
    <ligand>
        <name>GTP</name>
        <dbReference type="ChEBI" id="CHEBI:37565"/>
        <label>2</label>
    </ligand>
</feature>
<dbReference type="HAMAP" id="MF_00195">
    <property type="entry name" value="GTPase_Der"/>
    <property type="match status" value="1"/>
</dbReference>
<proteinExistence type="inferred from homology"/>
<organism evidence="12 13">
    <name type="scientific">Helicobacter turcicus</name>
    <dbReference type="NCBI Taxonomy" id="2867412"/>
    <lineage>
        <taxon>Bacteria</taxon>
        <taxon>Pseudomonadati</taxon>
        <taxon>Campylobacterota</taxon>
        <taxon>Epsilonproteobacteria</taxon>
        <taxon>Campylobacterales</taxon>
        <taxon>Helicobacteraceae</taxon>
        <taxon>Helicobacter</taxon>
    </lineage>
</organism>
<dbReference type="EMBL" id="JAIGYQ010000002">
    <property type="protein sequence ID" value="MBX7490217.1"/>
    <property type="molecule type" value="Genomic_DNA"/>
</dbReference>
<keyword evidence="3 8" id="KW-0690">Ribosome biogenesis</keyword>
<comment type="subunit">
    <text evidence="8">Associates with the 50S ribosomal subunit.</text>
</comment>
<dbReference type="GO" id="GO:0016787">
    <property type="term" value="F:hydrolase activity"/>
    <property type="evidence" value="ECO:0007669"/>
    <property type="project" value="UniProtKB-KW"/>
</dbReference>
<evidence type="ECO:0000256" key="10">
    <source>
        <dbReference type="RuleBase" id="RU004481"/>
    </source>
</evidence>
<evidence type="ECO:0000256" key="6">
    <source>
        <dbReference type="ARBA" id="ARBA00023134"/>
    </source>
</evidence>
<dbReference type="Pfam" id="PF01926">
    <property type="entry name" value="MMR_HSR1"/>
    <property type="match status" value="2"/>
</dbReference>
<feature type="domain" description="EngA-type G" evidence="11">
    <location>
        <begin position="202"/>
        <end position="373"/>
    </location>
</feature>
<dbReference type="NCBIfam" id="TIGR03594">
    <property type="entry name" value="GTPase_EngA"/>
    <property type="match status" value="1"/>
</dbReference>
<feature type="binding site" evidence="8">
    <location>
        <begin position="208"/>
        <end position="215"/>
    </location>
    <ligand>
        <name>GTP</name>
        <dbReference type="ChEBI" id="CHEBI:37565"/>
        <label>2</label>
    </ligand>
</feature>
<gene>
    <name evidence="8 12" type="primary">der</name>
    <name evidence="12" type="ORF">K4G57_01825</name>
</gene>
<keyword evidence="12" id="KW-0378">Hydrolase</keyword>
<evidence type="ECO:0000259" key="11">
    <source>
        <dbReference type="PROSITE" id="PS51712"/>
    </source>
</evidence>
<dbReference type="InterPro" id="IPR031166">
    <property type="entry name" value="G_ENGA"/>
</dbReference>
<dbReference type="InterPro" id="IPR027417">
    <property type="entry name" value="P-loop_NTPase"/>
</dbReference>
<feature type="binding site" evidence="8">
    <location>
        <begin position="59"/>
        <end position="63"/>
    </location>
    <ligand>
        <name>GTP</name>
        <dbReference type="ChEBI" id="CHEBI:37565"/>
        <label>1</label>
    </ligand>
</feature>
<name>A0ABS7JLE3_9HELI</name>
<dbReference type="PIRSF" id="PIRSF006485">
    <property type="entry name" value="GTP-binding_EngA"/>
    <property type="match status" value="1"/>
</dbReference>
<dbReference type="InterPro" id="IPR015946">
    <property type="entry name" value="KH_dom-like_a/b"/>
</dbReference>
<dbReference type="PANTHER" id="PTHR43834">
    <property type="entry name" value="GTPASE DER"/>
    <property type="match status" value="1"/>
</dbReference>
<keyword evidence="6 8" id="KW-0342">GTP-binding</keyword>
<dbReference type="PANTHER" id="PTHR43834:SF6">
    <property type="entry name" value="GTPASE DER"/>
    <property type="match status" value="1"/>
</dbReference>
<dbReference type="SUPFAM" id="SSF52540">
    <property type="entry name" value="P-loop containing nucleoside triphosphate hydrolases"/>
    <property type="match status" value="2"/>
</dbReference>
<evidence type="ECO:0000256" key="9">
    <source>
        <dbReference type="PROSITE-ProRule" id="PRU01049"/>
    </source>
</evidence>
<sequence length="468" mass="53365">MDKVYGSIAIIGRPNAGKSSLFNRFCKERIAITSEIAGTTRDVKKAKILLQDLPFLLLDTGGLDDKDTLFECVWRHAHKAGENADLILYLVDGKTPPAQEDKEIFYTLEKKNPNIFLVINKIDNDKEKQNAWEFMEFGVKNVFYISVAHNQGIAELERAIIKALRNTTMESLLNTKDEDCLEDLLEEEGDFEEEIKNTEEVINIGIIGRVNVGKSSLLNALLKEERSVVSNVAGTTIDPVDEIGEINGQKVKFVDTAGIRRRGKIEGLEKFALNRTRTILERTDIAILVLDASKPFVELDEKIAGLIDEFKLGVIVVLNKWDIAHKDFKGIMEDFKLRFKFLEYAPILTLSAKNGRHIQKLEEEILRVYANFSFRIPTARLNAVIKEATMRHPLPSENGKIVKIYYATQFKSKPPQIALIMNRPNSLHFSYKRYLVNFLRECFDFSGTRVIFIARGKNDFEEQESLRT</sequence>
<comment type="similarity">
    <text evidence="1 8 9 10">Belongs to the TRAFAC class TrmE-Era-EngA-EngB-Septin-like GTPase superfamily. EngA (Der) GTPase family.</text>
</comment>